<feature type="region of interest" description="Disordered" evidence="1">
    <location>
        <begin position="33"/>
        <end position="52"/>
    </location>
</feature>
<gene>
    <name evidence="2" type="ORF">CANTADRAFT_52054</name>
</gene>
<organism evidence="2 3">
    <name type="scientific">Suhomyces tanzawaensis NRRL Y-17324</name>
    <dbReference type="NCBI Taxonomy" id="984487"/>
    <lineage>
        <taxon>Eukaryota</taxon>
        <taxon>Fungi</taxon>
        <taxon>Dikarya</taxon>
        <taxon>Ascomycota</taxon>
        <taxon>Saccharomycotina</taxon>
        <taxon>Pichiomycetes</taxon>
        <taxon>Debaryomycetaceae</taxon>
        <taxon>Suhomyces</taxon>
    </lineage>
</organism>
<dbReference type="GO" id="GO:0005675">
    <property type="term" value="C:transcription factor TFIIH holo complex"/>
    <property type="evidence" value="ECO:0007669"/>
    <property type="project" value="TreeGrafter"/>
</dbReference>
<dbReference type="Pfam" id="PF17110">
    <property type="entry name" value="TFB6"/>
    <property type="match status" value="1"/>
</dbReference>
<name>A0A1E4SIJ7_9ASCO</name>
<dbReference type="EMBL" id="KV453912">
    <property type="protein sequence ID" value="ODV79318.1"/>
    <property type="molecule type" value="Genomic_DNA"/>
</dbReference>
<protein>
    <submittedName>
        <fullName evidence="2">Uncharacterized protein</fullName>
    </submittedName>
</protein>
<sequence>MDVETNGPEQTNSTHLTNSKVTSPLANLPLERATTSRHSQEPSHTQEALTSPVPSVTMPFDSVYSYLQSQILPVSEPITPAQQSKFINYLDEELLKIQRKFIKDQADTIETYSLSQLQKELLVLIKLIWVSITKRNKLFGQADYLIKILGDLEDYLFHYKTIFVLQNQVPVISGTERSKLIQFFEFFQDIDSKLSLLMDGYEVGNTTEKLSSTQVVRLIPLASRLRIQIVSSLDTNRLALQRNFQASNAIEESRNLLDILDVEIGRLFEGVLERSEL</sequence>
<feature type="region of interest" description="Disordered" evidence="1">
    <location>
        <begin position="1"/>
        <end position="26"/>
    </location>
</feature>
<dbReference type="RefSeq" id="XP_020064440.1">
    <property type="nucleotide sequence ID" value="XM_020210029.1"/>
</dbReference>
<dbReference type="STRING" id="984487.A0A1E4SIJ7"/>
<accession>A0A1E4SIJ7</accession>
<dbReference type="GeneID" id="30984165"/>
<proteinExistence type="predicted"/>
<evidence type="ECO:0000313" key="2">
    <source>
        <dbReference type="EMBL" id="ODV79318.1"/>
    </source>
</evidence>
<dbReference type="AlphaFoldDB" id="A0A1E4SIJ7"/>
<dbReference type="PANTHER" id="PTHR37781:SF1">
    <property type="entry name" value="ADR380WP"/>
    <property type="match status" value="1"/>
</dbReference>
<evidence type="ECO:0000313" key="3">
    <source>
        <dbReference type="Proteomes" id="UP000094285"/>
    </source>
</evidence>
<dbReference type="Proteomes" id="UP000094285">
    <property type="component" value="Unassembled WGS sequence"/>
</dbReference>
<evidence type="ECO:0000256" key="1">
    <source>
        <dbReference type="SAM" id="MobiDB-lite"/>
    </source>
</evidence>
<feature type="compositionally biased region" description="Polar residues" evidence="1">
    <location>
        <begin position="7"/>
        <end position="25"/>
    </location>
</feature>
<dbReference type="PANTHER" id="PTHR37781">
    <property type="entry name" value="TFIIH COMPLEX SUBUNIT"/>
    <property type="match status" value="1"/>
</dbReference>
<feature type="compositionally biased region" description="Polar residues" evidence="1">
    <location>
        <begin position="42"/>
        <end position="52"/>
    </location>
</feature>
<dbReference type="InterPro" id="IPR031349">
    <property type="entry name" value="Tfb6"/>
</dbReference>
<keyword evidence="3" id="KW-1185">Reference proteome</keyword>
<reference evidence="3" key="1">
    <citation type="submission" date="2016-05" db="EMBL/GenBank/DDBJ databases">
        <title>Comparative genomics of biotechnologically important yeasts.</title>
        <authorList>
            <consortium name="DOE Joint Genome Institute"/>
            <person name="Riley R."/>
            <person name="Haridas S."/>
            <person name="Wolfe K.H."/>
            <person name="Lopes M.R."/>
            <person name="Hittinger C.T."/>
            <person name="Goker M."/>
            <person name="Salamov A."/>
            <person name="Wisecaver J."/>
            <person name="Long T.M."/>
            <person name="Aerts A.L."/>
            <person name="Barry K."/>
            <person name="Choi C."/>
            <person name="Clum A."/>
            <person name="Coughlan A.Y."/>
            <person name="Deshpande S."/>
            <person name="Douglass A.P."/>
            <person name="Hanson S.J."/>
            <person name="Klenk H.-P."/>
            <person name="Labutti K."/>
            <person name="Lapidus A."/>
            <person name="Lindquist E."/>
            <person name="Lipzen A."/>
            <person name="Meier-Kolthoff J.P."/>
            <person name="Ohm R.A."/>
            <person name="Otillar R.P."/>
            <person name="Pangilinan J."/>
            <person name="Peng Y."/>
            <person name="Rokas A."/>
            <person name="Rosa C.A."/>
            <person name="Scheuner C."/>
            <person name="Sibirny A.A."/>
            <person name="Slot J.C."/>
            <person name="Stielow J.B."/>
            <person name="Sun H."/>
            <person name="Kurtzman C.P."/>
            <person name="Blackwell M."/>
            <person name="Grigoriev I.V."/>
            <person name="Jeffries T.W."/>
        </authorList>
    </citation>
    <scope>NUCLEOTIDE SEQUENCE [LARGE SCALE GENOMIC DNA]</scope>
    <source>
        <strain evidence="3">NRRL Y-17324</strain>
    </source>
</reference>
<dbReference type="OrthoDB" id="2567806at2759"/>